<evidence type="ECO:0000256" key="18">
    <source>
        <dbReference type="ARBA" id="ARBA00024499"/>
    </source>
</evidence>
<evidence type="ECO:0000256" key="19">
    <source>
        <dbReference type="ARBA" id="ARBA00047332"/>
    </source>
</evidence>
<dbReference type="InterPro" id="IPR039736">
    <property type="entry name" value="L_poly_C"/>
</dbReference>
<dbReference type="Pfam" id="PF00946">
    <property type="entry name" value="Mononeg_RNA_pol"/>
    <property type="match status" value="1"/>
</dbReference>
<proteinExistence type="inferred from homology"/>
<name>A0A1L7B834_9MONO</name>
<accession>A0A1L7B834</accession>
<comment type="catalytic activity">
    <reaction evidence="20">
        <text>a 5'-end (5'-triphosphoguanosine)-adenylyl-adenylyl-cytidylyl-adenosine in mRNA + 2 S-adenosyl-L-methionine = a 5'-end (N(7)-methyl 5'-triphosphoguanosine)-(2'-O-methyladenylyl)-adenylyl-cytidylyl-adenosine in mRNA + 2 S-adenosyl-L-homocysteine + H(+)</text>
        <dbReference type="Rhea" id="RHEA:65376"/>
        <dbReference type="Rhea" id="RHEA-COMP:16797"/>
        <dbReference type="Rhea" id="RHEA-COMP:16798"/>
        <dbReference type="ChEBI" id="CHEBI:15378"/>
        <dbReference type="ChEBI" id="CHEBI:57856"/>
        <dbReference type="ChEBI" id="CHEBI:59789"/>
        <dbReference type="ChEBI" id="CHEBI:156483"/>
        <dbReference type="ChEBI" id="CHEBI:156484"/>
        <dbReference type="EC" id="2.1.1.375"/>
    </reaction>
</comment>
<keyword evidence="16" id="KW-0511">Multifunctional enzyme</keyword>
<feature type="domain" description="RdRp catalytic" evidence="23">
    <location>
        <begin position="715"/>
        <end position="899"/>
    </location>
</feature>
<dbReference type="GO" id="GO:0003924">
    <property type="term" value="F:GTPase activity"/>
    <property type="evidence" value="ECO:0007669"/>
    <property type="project" value="RHEA"/>
</dbReference>
<evidence type="ECO:0000259" key="24">
    <source>
        <dbReference type="PROSITE" id="PS51590"/>
    </source>
</evidence>
<keyword evidence="8 22" id="KW-0548">Nucleotidyltransferase</keyword>
<evidence type="ECO:0000256" key="9">
    <source>
        <dbReference type="ARBA" id="ARBA00022741"/>
    </source>
</evidence>
<evidence type="ECO:0000256" key="22">
    <source>
        <dbReference type="PIRNR" id="PIRNR000830"/>
    </source>
</evidence>
<evidence type="ECO:0000313" key="25">
    <source>
        <dbReference type="EMBL" id="APT69531.1"/>
    </source>
</evidence>
<dbReference type="InterPro" id="IPR014023">
    <property type="entry name" value="Mononeg_RNA_pol_cat"/>
</dbReference>
<keyword evidence="10" id="KW-0378">Hydrolase</keyword>
<dbReference type="GO" id="GO:0003968">
    <property type="term" value="F:RNA-directed RNA polymerase activity"/>
    <property type="evidence" value="ECO:0007669"/>
    <property type="project" value="UniProtKB-KW"/>
</dbReference>
<evidence type="ECO:0000256" key="2">
    <source>
        <dbReference type="ARBA" id="ARBA00007934"/>
    </source>
</evidence>
<evidence type="ECO:0000256" key="12">
    <source>
        <dbReference type="ARBA" id="ARBA00022844"/>
    </source>
</evidence>
<dbReference type="EC" id="2.7.7.48" evidence="22"/>
<dbReference type="EC" id="2.1.1.-" evidence="22"/>
<keyword evidence="12 22" id="KW-0946">Virion</keyword>
<keyword evidence="15 22" id="KW-1035">Host cytoplasm</keyword>
<evidence type="ECO:0000256" key="7">
    <source>
        <dbReference type="ARBA" id="ARBA00022691"/>
    </source>
</evidence>
<dbReference type="InterPro" id="IPR025786">
    <property type="entry name" value="Mononega_L_MeTrfase"/>
</dbReference>
<keyword evidence="5 22" id="KW-0507">mRNA processing</keyword>
<feature type="domain" description="Mononegavirus-type SAM-dependent 2'-O-MTase" evidence="24">
    <location>
        <begin position="1810"/>
        <end position="2017"/>
    </location>
</feature>
<comment type="catalytic activity">
    <reaction evidence="18 22">
        <text>a 5'-end (5'-triphosphoguanosine)-(2'-O-methyladenylyl)-adenylyl-cytidylyl-adenosine in mRNA + S-adenosyl-L-methionine = a 5'-end (N(7)-methyl 5'-triphosphoguanosine)-(2'-O-methyladenylyl)-adenylyl-cytidylyl-adenosine in mRNA + S-adenosyl-L-homocysteine</text>
        <dbReference type="Rhea" id="RHEA:65440"/>
        <dbReference type="Rhea" id="RHEA-COMP:16798"/>
        <dbReference type="Rhea" id="RHEA-COMP:16801"/>
        <dbReference type="ChEBI" id="CHEBI:57856"/>
        <dbReference type="ChEBI" id="CHEBI:59789"/>
        <dbReference type="ChEBI" id="CHEBI:156482"/>
        <dbReference type="ChEBI" id="CHEBI:156483"/>
    </reaction>
</comment>
<dbReference type="GO" id="GO:0005524">
    <property type="term" value="F:ATP binding"/>
    <property type="evidence" value="ECO:0007669"/>
    <property type="project" value="UniProtKB-KW"/>
</dbReference>
<evidence type="ECO:0000256" key="16">
    <source>
        <dbReference type="ARBA" id="ARBA00023268"/>
    </source>
</evidence>
<keyword evidence="3 22" id="KW-0696">RNA-directed RNA polymerase</keyword>
<dbReference type="PROSITE" id="PS51590">
    <property type="entry name" value="SAM_MT_MNV_L"/>
    <property type="match status" value="1"/>
</dbReference>
<keyword evidence="9 22" id="KW-0547">Nucleotide-binding</keyword>
<dbReference type="PIRSF" id="PIRSF000830">
    <property type="entry name" value="RNA_pol_ParamyxoV"/>
    <property type="match status" value="1"/>
</dbReference>
<gene>
    <name evidence="25" type="primary">L</name>
</gene>
<dbReference type="EMBL" id="KY425627">
    <property type="protein sequence ID" value="APT69531.1"/>
    <property type="molecule type" value="Viral_cRNA"/>
</dbReference>
<dbReference type="GO" id="GO:0030430">
    <property type="term" value="C:host cell cytoplasm"/>
    <property type="evidence" value="ECO:0007669"/>
    <property type="project" value="UniProtKB-SubCell"/>
</dbReference>
<evidence type="ECO:0000256" key="21">
    <source>
        <dbReference type="ARBA" id="ARBA00048548"/>
    </source>
</evidence>
<dbReference type="Gene3D" id="3.40.50.150">
    <property type="entry name" value="Vaccinia Virus protein VP39"/>
    <property type="match status" value="1"/>
</dbReference>
<evidence type="ECO:0000256" key="3">
    <source>
        <dbReference type="ARBA" id="ARBA00022484"/>
    </source>
</evidence>
<keyword evidence="7 22" id="KW-0949">S-adenosyl-L-methionine</keyword>
<keyword evidence="14 22" id="KW-0506">mRNA capping</keyword>
<comment type="catalytic activity">
    <reaction evidence="19 22">
        <text>a 5'-end (5'-triphosphoguanosine)-adenylyl-adenylyl-cytidylyl-adenosine in mRNA + S-adenosyl-L-methionine = a 5'-end (5'-triphosphoguanosine)-(2'-O-methyladenylyl)-adenylyl-cytidylyl-adenosine in mRNA + S-adenosyl-L-homocysteine + H(+)</text>
        <dbReference type="Rhea" id="RHEA:65380"/>
        <dbReference type="Rhea" id="RHEA-COMP:16797"/>
        <dbReference type="Rhea" id="RHEA-COMP:16801"/>
        <dbReference type="ChEBI" id="CHEBI:15378"/>
        <dbReference type="ChEBI" id="CHEBI:57856"/>
        <dbReference type="ChEBI" id="CHEBI:59789"/>
        <dbReference type="ChEBI" id="CHEBI:156482"/>
        <dbReference type="ChEBI" id="CHEBI:156484"/>
    </reaction>
</comment>
<dbReference type="PROSITE" id="PS50526">
    <property type="entry name" value="RDRP_SSRNA_NEG_NONSEG"/>
    <property type="match status" value="1"/>
</dbReference>
<keyword evidence="13 22" id="KW-0693">Viral RNA replication</keyword>
<evidence type="ECO:0000256" key="8">
    <source>
        <dbReference type="ARBA" id="ARBA00022695"/>
    </source>
</evidence>
<evidence type="ECO:0000256" key="15">
    <source>
        <dbReference type="ARBA" id="ARBA00023200"/>
    </source>
</evidence>
<comment type="catalytic activity">
    <reaction evidence="22">
        <text>RNA(n) + a ribonucleoside 5'-triphosphate = RNA(n+1) + diphosphate</text>
        <dbReference type="Rhea" id="RHEA:21248"/>
        <dbReference type="Rhea" id="RHEA-COMP:14527"/>
        <dbReference type="Rhea" id="RHEA-COMP:17342"/>
        <dbReference type="ChEBI" id="CHEBI:33019"/>
        <dbReference type="ChEBI" id="CHEBI:61557"/>
        <dbReference type="ChEBI" id="CHEBI:140395"/>
        <dbReference type="EC" id="2.7.7.48"/>
    </reaction>
</comment>
<evidence type="ECO:0000256" key="10">
    <source>
        <dbReference type="ARBA" id="ARBA00022801"/>
    </source>
</evidence>
<dbReference type="EC" id="3.6.1.-" evidence="22"/>
<dbReference type="InterPro" id="IPR026890">
    <property type="entry name" value="Mononeg_mRNAcap"/>
</dbReference>
<dbReference type="NCBIfam" id="TIGR04198">
    <property type="entry name" value="paramyx_RNAcap"/>
    <property type="match status" value="1"/>
</dbReference>
<organism evidence="25">
    <name type="scientific">Henipavirus hendraense</name>
    <dbReference type="NCBI Taxonomy" id="3052223"/>
    <lineage>
        <taxon>Viruses</taxon>
        <taxon>Riboviria</taxon>
        <taxon>Orthornavirae</taxon>
        <taxon>Negarnaviricota</taxon>
        <taxon>Haploviricotina</taxon>
        <taxon>Monjiviricetes</taxon>
        <taxon>Mononegavirales</taxon>
        <taxon>Paramyxoviridae</taxon>
        <taxon>Orthoparamyxovirinae</taxon>
        <taxon>Henipavirus</taxon>
    </lineage>
</organism>
<evidence type="ECO:0000256" key="11">
    <source>
        <dbReference type="ARBA" id="ARBA00022840"/>
    </source>
</evidence>
<comment type="subcellular location">
    <subcellularLocation>
        <location evidence="22">Virion</location>
    </subcellularLocation>
    <subcellularLocation>
        <location evidence="22">Host cytoplasm</location>
    </subcellularLocation>
</comment>
<evidence type="ECO:0000256" key="20">
    <source>
        <dbReference type="ARBA" id="ARBA00047370"/>
    </source>
</evidence>
<dbReference type="InterPro" id="IPR002877">
    <property type="entry name" value="RNA_MeTrfase_FtsJ_dom"/>
</dbReference>
<keyword evidence="6 22" id="KW-0808">Transferase</keyword>
<evidence type="ECO:0000256" key="1">
    <source>
        <dbReference type="ARBA" id="ARBA00003132"/>
    </source>
</evidence>
<comment type="catalytic activity">
    <reaction evidence="21 22">
        <text>GTP + H2O = GDP + phosphate + H(+)</text>
        <dbReference type="Rhea" id="RHEA:19669"/>
        <dbReference type="ChEBI" id="CHEBI:15377"/>
        <dbReference type="ChEBI" id="CHEBI:15378"/>
        <dbReference type="ChEBI" id="CHEBI:37565"/>
        <dbReference type="ChEBI" id="CHEBI:43474"/>
        <dbReference type="ChEBI" id="CHEBI:58189"/>
    </reaction>
</comment>
<dbReference type="EC" id="2.7.7.88" evidence="22"/>
<evidence type="ECO:0000256" key="13">
    <source>
        <dbReference type="ARBA" id="ARBA00022953"/>
    </source>
</evidence>
<reference evidence="25" key="1">
    <citation type="submission" date="2017-01" db="EMBL/GenBank/DDBJ databases">
        <authorList>
            <person name="Mah S.A."/>
            <person name="Swanson W.J."/>
            <person name="Moy G.W."/>
            <person name="Vacquier V.D."/>
        </authorList>
    </citation>
    <scope>NUCLEOTIDE SEQUENCE</scope>
    <source>
        <strain evidence="25">IRF0167</strain>
    </source>
</reference>
<comment type="catalytic activity">
    <reaction evidence="17">
        <text>a 5'-end triphospho-adenylyl-adenylyl-cytidylyl-adenosine in mRNA + GDP + H(+) = a 5'-end (5'-triphosphoguanosine)-adenylyl-adenylyl-cytidylyl-adenosine in mRNA + diphosphate</text>
        <dbReference type="Rhea" id="RHEA:65436"/>
        <dbReference type="Rhea" id="RHEA-COMP:16797"/>
        <dbReference type="Rhea" id="RHEA-COMP:16799"/>
        <dbReference type="ChEBI" id="CHEBI:15378"/>
        <dbReference type="ChEBI" id="CHEBI:33019"/>
        <dbReference type="ChEBI" id="CHEBI:58189"/>
        <dbReference type="ChEBI" id="CHEBI:156484"/>
        <dbReference type="ChEBI" id="CHEBI:156503"/>
        <dbReference type="EC" id="2.7.7.88"/>
    </reaction>
</comment>
<dbReference type="GO" id="GO:0004482">
    <property type="term" value="F:mRNA 5'-cap (guanine-N7-)-methyltransferase activity"/>
    <property type="evidence" value="ECO:0007669"/>
    <property type="project" value="InterPro"/>
</dbReference>
<sequence>MAHELSISDIIYPECHLDSPIVSGKLISAIEYAQLRHNQPNGDKRLTENIKINLQGKRRSVYISRQSRLGNYIRDNIKNLKEFLHVSYPECNKSLFSLKSPGMTSKLSNIMKKSFKAYNIVSRKIIEMLQNITRNLITQDQKDEVLGIYEQDRLSNIGKYMSQSQWYECFLFWFTIKTEMRAVIKNSQKPKFRSDSCIIHMKDNNMEIVMNPNLVCIYKNDKDGKRCYYLTPEIVLMCCDVLEGRMMIETSIKSDIKYQSLITRSNALWTFIDSLFPIMGNRIYNIVSMIEPLVLALLQLKDEARILRGAFLHHCIKEIHQELIGCGFTDQKTRSIFIDDLLSVMNIDNIHLLAEFFSFFRTFGHPILEAKTAADKVREHMLADKVLEYGPIMKAHAIFCGTIINGYRDRHGGAWPPLYLPSHASKHIIRLKNSGESLTVDDCVKNWESFCGIQFDCFMELKLDSDLSMYMKDKALSPIKEEWDSVYPREVLNYTPPRSTEPRRLVDVFVNDENFDPYNMLEYVLTGDYLTDEQFNVSYSLKEKETKQAGRLFAKMTYKMRACQVIAEALIASGVGKYFKENGMVKDEHELLKTLFQLSISSVPRGNSQGRDSEFSNNTEKSLISLKRTTGRLLNNEVPCRMNIMSALIDKNQSDQKKHNILPNTRNRHKCDNTSKTFLDYHMEFSPYKSDRMDRTETSDFSKYDDGTGTKFDTVSAFLTTDLKKFCLNWRYESMAIFAERLDEIYGLPGFFNWMHKRLEKSVIYVADPNCPPDIGKHINLDDTPEDDIFIHSPKGGIEGYSQKTWTIATIPFLFLSAYETNTRIAAIVQGDNESIAITQKVHPNLPYKVKKEICARQAQLYFDRLRMNLRALGHNLKATETIISTHLFVYSKKIHYDGAVLSQALKSMSRCCFWSETLVDETRSACSNISTTIAKAIENGLSRNVGYCINVLKVIQQLLISTEFSINETLTADVTSPISNNLDWLVTASLIPAPIGGFNYLNLSRIFVRNIGDPVTASLADLKRMIEHDLMTDKVLQKVMNQEPGDASFLDWASDPYSGNLPDSQSITKTIKNITARTILRTSPNPMLKGLFHDKSFEEDLELATFLMDRRIILPRAAHEILDNSLTGAREEIAGLLDTTKGLIRSGLKKSGIQPKLVSRLSNHDYNQFLILNRLLSNKKRNDLISPKTCSVDLAKALRCHMWRDLALGRSIYGLEVPDALEAMTGRYITGSMECQLCDQGNTMYGWFFVPRDSQLDQVNKEHSSIRVPYVGSSTDERSDIKLGNVKRPTRALRSAIRIATVYTWAYGDSEESWYEAWYLASQRVNIDIDVLKAITPVSTSNNLSHRLRDRSTQFKFAGSVLNRVSRYVNISNDNLDFRVEGEKVDTNLIYQQTMLLGLSVLEGKFRLRTETDDYNGIYHLHVRDNCCVKEVADIGGVNAELPVPEYTEVENNRLIYDPDPVSEIDCDRLSKQESKARELDFPLWSTEELHDVLAKTVAQTVLEIITKADKDVLKQHLAIDSDDSINSLITEFLMVDPELFALYLGQSISVKWAFEIHHRRPHGRHTMVDLLSDLISNTSKHTYKVLSNALSHPRVFKRFVNCGLLLPTQGPYLHQQDFEKLSQNLLITSYMNYLMNWCDFKKFPFLIAEQDEAVVELREDIITSKHLCMIIDLYANHHKPPWIIDLNPQEKICVLRDFISKCRHTDVSSRSWNITDLDFMVFYASLTYLRRGIIKQLRIRQVTEVIDTTTMLRDNILVENPPIKTGVLDIRGCIIYNLEEILSMNTKSTSRKVFNLGSKLSVENHKYRRIGLNSSSCYKALNLSPLIQRYLPAGSQRLFVGEGSGSMMLLYQQTLGCSISFYNSGIDGDYIPGQRELRLFPSEYSIAEDDPSQSDKLKGLVVPLFNGRPETTWIGNLDSYEYIINRTAGRNIGLVHSDMESGIDKQVEEIMIEHSHLISIAINVMIEDGVLVSKIAFAPGFPISRLLNMYRSYFGLVLVCFPVYSNPESTEVYLICLQKTIKTIIPPQKVLDHSYLSDEINDQGITSVIFKIKNIQSKQFHEDLVKHYQVEQPFFVPSHITCDEKLLMQAGLKMNGPEILKNEVGYDIGSDINTLRSTIIILLNEAMNYFDDERSPSHHLEPFPVLEKTRVKTIMGRVTRKVTVYSLIKLKETKSPELYNIKNYIRRKVLILDFRSHTMIKLLPKGMKERREKSGFKEIWIFDLSNREVKIWWKIIGYLSLV</sequence>
<dbReference type="GO" id="GO:0044423">
    <property type="term" value="C:virion component"/>
    <property type="evidence" value="ECO:0007669"/>
    <property type="project" value="UniProtKB-KW"/>
</dbReference>
<dbReference type="Pfam" id="PF14318">
    <property type="entry name" value="Mononeg_mRNAcap"/>
    <property type="match status" value="1"/>
</dbReference>
<evidence type="ECO:0000256" key="5">
    <source>
        <dbReference type="ARBA" id="ARBA00022664"/>
    </source>
</evidence>
<dbReference type="InterPro" id="IPR016269">
    <property type="entry name" value="RNA-dir_pol_paramyxovirus"/>
</dbReference>
<comment type="function">
    <text evidence="1 22">RNA-directed RNA polymerase that catalyzes the replication of viral genomic RNA. The template is composed of the viral RNA tightly encapsidated by the nucleoprotein (N). The replicase mode is dependent on intracellular N protein concentration. In this mode, the polymerase replicates the whole viral genome without recognizing transcriptional signals, and the replicated genome is not caped or polyadenylated.</text>
</comment>
<evidence type="ECO:0000256" key="4">
    <source>
        <dbReference type="ARBA" id="ARBA00022603"/>
    </source>
</evidence>
<evidence type="ECO:0000256" key="14">
    <source>
        <dbReference type="ARBA" id="ARBA00023042"/>
    </source>
</evidence>
<keyword evidence="11 22" id="KW-0067">ATP-binding</keyword>
<evidence type="ECO:0000256" key="6">
    <source>
        <dbReference type="ARBA" id="ARBA00022679"/>
    </source>
</evidence>
<comment type="function">
    <text evidence="22">RNA-directed RNA polymerase that catalyzes the transcription of viral mRNAs, their capping and polyadenylation. The template is composed of the viral RNA tightly encapsidated by the nucleoprotein (N). The viral polymerase binds to the genomic RNA at the 3' leader promoter, and transcribes subsequently all viral mRNAs with a decreasing efficiency. The first gene is the most transcribed, and the last the least transcribed. The viral phosphoprotein acts as a processivity factor. Capping is concomitant with initiation of mRNA transcription. Indeed, a GDP polyribonucleotidyl transferase (PRNTase) adds the cap structure when the nascent RNA chain length has reached few nucleotides. Ribose 2'-O methylation of viral mRNA cap precedes and facilitates subsequent guanine-N-7 methylation, both activities being carried by the viral polymerase. Polyadenylation of mRNAs occur by a stuttering mechanism at a slipery stop site present at the end viral genes. After finishing transcription of a mRNA, the polymerase can resume transcription of the downstream gene.</text>
</comment>
<keyword evidence="4 22" id="KW-0489">Methyltransferase</keyword>
<protein>
    <recommendedName>
        <fullName evidence="22">RNA-directed RNA polymerase L</fullName>
        <shortName evidence="22">Protein L</shortName>
    </recommendedName>
    <alternativeName>
        <fullName evidence="22">Large structural protein</fullName>
    </alternativeName>
    <alternativeName>
        <fullName evidence="22">Replicase</fullName>
    </alternativeName>
    <alternativeName>
        <fullName evidence="22">Transcriptase</fullName>
    </alternativeName>
    <domain>
        <recommendedName>
            <fullName evidence="22">RNA-directed RNA polymerase</fullName>
            <ecNumber evidence="22">2.7.7.48</ecNumber>
        </recommendedName>
    </domain>
    <domain>
        <recommendedName>
            <fullName evidence="22">GTP phosphohydrolase</fullName>
            <ecNumber evidence="22">3.6.1.-</ecNumber>
        </recommendedName>
    </domain>
    <domain>
        <recommendedName>
            <fullName evidence="22">GDP polyribonucleotidyltransferase</fullName>
            <ecNumber evidence="22">2.7.7.88</ecNumber>
        </recommendedName>
        <alternativeName>
            <fullName evidence="22">PRNTase</fullName>
        </alternativeName>
    </domain>
    <domain>
        <recommendedName>
            <fullName evidence="22">mRNA (nucleoside-2'-O-)-methyltransferase</fullName>
            <shortName evidence="22">N1-2'-O-MTase</shortName>
            <ecNumber evidence="22">2.1.1.-</ecNumber>
        </recommendedName>
    </domain>
    <domain>
        <recommendedName>
            <fullName evidence="22">mRNA (guanine-N(7)-)-methyltransferase</fullName>
            <shortName evidence="22">G-N7-MTase</shortName>
        </recommendedName>
    </domain>
</protein>
<dbReference type="Pfam" id="PF01728">
    <property type="entry name" value="FtsJ"/>
    <property type="match status" value="1"/>
</dbReference>
<comment type="similarity">
    <text evidence="2 22">Belongs to the paramyxovirus L protein family.</text>
</comment>
<dbReference type="InterPro" id="IPR029063">
    <property type="entry name" value="SAM-dependent_MTases_sf"/>
</dbReference>
<evidence type="ECO:0000259" key="23">
    <source>
        <dbReference type="PROSITE" id="PS50526"/>
    </source>
</evidence>
<evidence type="ECO:0000256" key="17">
    <source>
        <dbReference type="ARBA" id="ARBA00024494"/>
    </source>
</evidence>